<reference evidence="1 2" key="2">
    <citation type="submission" date="2019-09" db="EMBL/GenBank/DDBJ databases">
        <authorList>
            <person name="Jin C."/>
        </authorList>
    </citation>
    <scope>NUCLEOTIDE SEQUENCE [LARGE SCALE GENOMIC DNA]</scope>
    <source>
        <strain evidence="1 2">AN110305</strain>
    </source>
</reference>
<comment type="caution">
    <text evidence="1">The sequence shown here is derived from an EMBL/GenBank/DDBJ whole genome shotgun (WGS) entry which is preliminary data.</text>
</comment>
<dbReference type="Proteomes" id="UP000323454">
    <property type="component" value="Unassembled WGS sequence"/>
</dbReference>
<evidence type="ECO:0000313" key="1">
    <source>
        <dbReference type="EMBL" id="KAA2250988.1"/>
    </source>
</evidence>
<keyword evidence="2" id="KW-1185">Reference proteome</keyword>
<dbReference type="OrthoDB" id="3690699at2"/>
<evidence type="ECO:0000313" key="2">
    <source>
        <dbReference type="Proteomes" id="UP000323454"/>
    </source>
</evidence>
<name>A0A5B2WJA3_9PSEU</name>
<dbReference type="EMBL" id="VUOB01000086">
    <property type="protein sequence ID" value="KAA2250988.1"/>
    <property type="molecule type" value="Genomic_DNA"/>
</dbReference>
<protein>
    <submittedName>
        <fullName evidence="1">Uncharacterized protein</fullName>
    </submittedName>
</protein>
<accession>A0A5B2WJA3</accession>
<organism evidence="1 2">
    <name type="scientific">Solihabitans fulvus</name>
    <dbReference type="NCBI Taxonomy" id="1892852"/>
    <lineage>
        <taxon>Bacteria</taxon>
        <taxon>Bacillati</taxon>
        <taxon>Actinomycetota</taxon>
        <taxon>Actinomycetes</taxon>
        <taxon>Pseudonocardiales</taxon>
        <taxon>Pseudonocardiaceae</taxon>
        <taxon>Solihabitans</taxon>
    </lineage>
</organism>
<reference evidence="1 2" key="1">
    <citation type="submission" date="2019-09" db="EMBL/GenBank/DDBJ databases">
        <title>Goodfellowia gen. nov., a new genus of the Pseudonocardineae related to Actinoalloteichus, containing Goodfellowia coeruleoviolacea gen. nov., comb. nov. gen. nov., comb. nov.</title>
        <authorList>
            <person name="Labeda D."/>
        </authorList>
    </citation>
    <scope>NUCLEOTIDE SEQUENCE [LARGE SCALE GENOMIC DNA]</scope>
    <source>
        <strain evidence="1 2">AN110305</strain>
    </source>
</reference>
<sequence>MRYDRRAFAEAHLDAHADNKRGHYSEKHDYNVALMAYRKEMLSGLQRLFGLTVNWPPETGSGGDAAARALFDLSSIFDSTVRSCVAITSPLAGHLEAGLFFRRLEQSGEHGRVVLAGFERITDLGAQLREAHVDILTSLLAIMLGDRADLVFTTADLRAIGVDDTEPDSIDYPWDFDDE</sequence>
<dbReference type="AlphaFoldDB" id="A0A5B2WJA3"/>
<proteinExistence type="predicted"/>
<dbReference type="RefSeq" id="WP_149854863.1">
    <property type="nucleotide sequence ID" value="NZ_VUOB01000086.1"/>
</dbReference>
<gene>
    <name evidence="1" type="ORF">F0L68_38525</name>
</gene>